<name>A0A977L083_9CYAN</name>
<gene>
    <name evidence="1" type="ORF">KA717_10835</name>
</gene>
<evidence type="ECO:0000313" key="1">
    <source>
        <dbReference type="EMBL" id="UXE63108.1"/>
    </source>
</evidence>
<organism evidence="1">
    <name type="scientific">Woronichinia naegeliana WA131</name>
    <dbReference type="NCBI Taxonomy" id="2824559"/>
    <lineage>
        <taxon>Bacteria</taxon>
        <taxon>Bacillati</taxon>
        <taxon>Cyanobacteriota</taxon>
        <taxon>Cyanophyceae</taxon>
        <taxon>Synechococcales</taxon>
        <taxon>Coelosphaeriaceae</taxon>
        <taxon>Woronichinia</taxon>
    </lineage>
</organism>
<dbReference type="EMBL" id="CP073041">
    <property type="protein sequence ID" value="UXE63108.1"/>
    <property type="molecule type" value="Genomic_DNA"/>
</dbReference>
<sequence length="230" mass="26124">MGKDNKGDREDEKMQGIISMAGLIAYVVASIEKMKDPRQPSPNTTYSLKDVVLGGFSLFLMQCESFLEHQRQLHSRNGRDNLQTLFGAIKIPSDNQIRNILDKINANSLFGVFSDIYQLLKTRGILTRYEVLDKQLLIPLDGTEYFSSQNIHCEQCSHRTHKNGTVTYFHSAILPVIVSPQQKAVISLDPEFITPQDGHEKQDCEVAAAKRWLHRHREFFDPFSVTMIGG</sequence>
<reference evidence="1" key="1">
    <citation type="submission" date="2021-04" db="EMBL/GenBank/DDBJ databases">
        <title>Genome sequence of Woronichinia naegeliana from Washington state freshwater lake bloom.</title>
        <authorList>
            <person name="Dreher T.W."/>
        </authorList>
    </citation>
    <scope>NUCLEOTIDE SEQUENCE</scope>
    <source>
        <strain evidence="1">WA131</strain>
    </source>
</reference>
<dbReference type="KEGG" id="wna:KA717_10835"/>
<dbReference type="AlphaFoldDB" id="A0A977L083"/>
<protein>
    <recommendedName>
        <fullName evidence="2">Transposase</fullName>
    </recommendedName>
</protein>
<accession>A0A977L083</accession>
<dbReference type="Proteomes" id="UP001065613">
    <property type="component" value="Chromosome"/>
</dbReference>
<evidence type="ECO:0008006" key="2">
    <source>
        <dbReference type="Google" id="ProtNLM"/>
    </source>
</evidence>
<proteinExistence type="predicted"/>